<dbReference type="PROSITE" id="PS51192">
    <property type="entry name" value="HELICASE_ATP_BIND_1"/>
    <property type="match status" value="1"/>
</dbReference>
<feature type="compositionally biased region" description="Acidic residues" evidence="9">
    <location>
        <begin position="293"/>
        <end position="319"/>
    </location>
</feature>
<dbReference type="InterPro" id="IPR001650">
    <property type="entry name" value="Helicase_C-like"/>
</dbReference>
<feature type="region of interest" description="Disordered" evidence="9">
    <location>
        <begin position="1"/>
        <end position="242"/>
    </location>
</feature>
<keyword evidence="3" id="KW-0547">Nucleotide-binding</keyword>
<feature type="region of interest" description="Disordered" evidence="9">
    <location>
        <begin position="464"/>
        <end position="517"/>
    </location>
</feature>
<evidence type="ECO:0000256" key="7">
    <source>
        <dbReference type="ARBA" id="ARBA00023054"/>
    </source>
</evidence>
<dbReference type="SUPFAM" id="SSF52540">
    <property type="entry name" value="P-loop containing nucleoside triphosphate hydrolases"/>
    <property type="match status" value="2"/>
</dbReference>
<dbReference type="RefSeq" id="XP_064853469.1">
    <property type="nucleotide sequence ID" value="XM_064997397.1"/>
</dbReference>
<comment type="caution">
    <text evidence="12">The sequence shown here is derived from an EMBL/GenBank/DDBJ whole genome shotgun (WGS) entry which is preliminary data.</text>
</comment>
<dbReference type="SMART" id="SM00490">
    <property type="entry name" value="HELICc"/>
    <property type="match status" value="1"/>
</dbReference>
<evidence type="ECO:0000313" key="12">
    <source>
        <dbReference type="EMBL" id="GMM36473.1"/>
    </source>
</evidence>
<evidence type="ECO:0000256" key="3">
    <source>
        <dbReference type="ARBA" id="ARBA00022741"/>
    </source>
</evidence>
<dbReference type="Pfam" id="PF00271">
    <property type="entry name" value="Helicase_C"/>
    <property type="match status" value="1"/>
</dbReference>
<feature type="domain" description="Helicase C-terminal" evidence="11">
    <location>
        <begin position="1630"/>
        <end position="1784"/>
    </location>
</feature>
<dbReference type="InterPro" id="IPR000330">
    <property type="entry name" value="SNF2_N"/>
</dbReference>
<evidence type="ECO:0000256" key="9">
    <source>
        <dbReference type="SAM" id="MobiDB-lite"/>
    </source>
</evidence>
<evidence type="ECO:0000259" key="10">
    <source>
        <dbReference type="PROSITE" id="PS51192"/>
    </source>
</evidence>
<dbReference type="GO" id="GO:0005634">
    <property type="term" value="C:nucleus"/>
    <property type="evidence" value="ECO:0007669"/>
    <property type="project" value="UniProtKB-SubCell"/>
</dbReference>
<feature type="compositionally biased region" description="Basic and acidic residues" evidence="9">
    <location>
        <begin position="416"/>
        <end position="434"/>
    </location>
</feature>
<evidence type="ECO:0000313" key="13">
    <source>
        <dbReference type="Proteomes" id="UP001360560"/>
    </source>
</evidence>
<dbReference type="InterPro" id="IPR027417">
    <property type="entry name" value="P-loop_NTPase"/>
</dbReference>
<feature type="compositionally biased region" description="Basic and acidic residues" evidence="9">
    <location>
        <begin position="345"/>
        <end position="361"/>
    </location>
</feature>
<organism evidence="12 13">
    <name type="scientific">Saccharomycopsis crataegensis</name>
    <dbReference type="NCBI Taxonomy" id="43959"/>
    <lineage>
        <taxon>Eukaryota</taxon>
        <taxon>Fungi</taxon>
        <taxon>Dikarya</taxon>
        <taxon>Ascomycota</taxon>
        <taxon>Saccharomycotina</taxon>
        <taxon>Saccharomycetes</taxon>
        <taxon>Saccharomycopsidaceae</taxon>
        <taxon>Saccharomycopsis</taxon>
    </lineage>
</organism>
<sequence>MSVSSSSSDDDIVLVPNYSQKNRVNSKRRYSTAPTASADTGKVSYNEGQSQKNSHDSKKKTSKHFDPINLILGANSSNSRNSPRTSFLAKKTDSNMIKSDRKSLTPSKRRSIMKSSRSGGVLSASKNKVFSDSSDDDETTHSSANISGEIEMDNKKKKPSEGKRTSTKGTFNQEHSLISTPKPKSKSAAPGSRVKSSRNKSNKIMSVEIKPDNSTGSRKDDSSDDDNSDVMEISASEMDDVMEMINRDMNIITHKDLSEDSEDEILNFRYKGKKQILGDGSGDRKAQVIAIDSESEDGDSEDSVSEDSDSEDSESEDREGEGNSSENAEKDETESEANTRKRKSTRIESQQKKKLRMRQESLSKAPINKSRRYSTTRKSSDDESYISSSKNTKQDNPIKVNQEKEDKNFENMIETLKTDKDQEAQKEFDDMDDNEKLTRLHALVEQSKKFSQYMADRLLESALEKQRKEKEEEEEEESKKESTNKGENNDVEQDNTISRRTRRGNRGRSRKKPLQMYKDDKEILNETKITKQQITSAQKVSRDQPKLVTGAVMRDYQLEGLEWLVTLYKNGLNGILADEMGLGKTIQSLSLLAYLYENGNKGPFLIACPLSTVGNWIKEIEKFIPSVPHISYVGTKETREEIRKKYFTKQKRNNIGIVVTSYEMIIKDFRSLNRFTWKFLIVDEGHRLKNVNSKLIRELKKLDTNNRLLLTGTPLQNNLDELWSLLNFILPDIFSNIELFHSWFDFSNLDGDNNSEAINAEIQKSLIDNLHTILQPFLLRRLKKLVVKSLPPKREYIVYNSLTDRQTKLYQAALTKNLKSYLVESCFYEFMEVNGYSKRFSKEELDEFFKYKQPPADTKNKSLSVDMLDNNFSVGDTNTGKRRAKRLASNKANYQDIGFKEFEGDLSYSDVNITDPEEEIKDTENKNKEKKEKNPKKEKKQKNASEKLLKDADGFIIPEIPPDMQISFQLQVPIDSLETKMPKLKTLKSKFESRYPIENHVNGKPNEVQQGPTDEFAYMRNFHRSEQPLVGSFYSEHEIRIKNLATIIKLWISEFRQKESKKLYLKATFSGAPVLFEPPVKFDVPVDPKPISTEVFLNLSRKMADPATCKEEKLRIYWILKNSDHYYKFAQKHNADLDHDYKKYLRIYSVLMRLSSADRILVAHNIISGDTKPDFALNSQAPNIGQSEIDNLKTPSSLGARPTQMNPQQYHHSFIDQHQHQHQQHKYLSAQNHRAVDQTSNIPVQTSNNLIYQHQHQQQKYLPAQNHRAVDQISNIPVQTSNIPVQTSNIPVQTSNNLIYQHQHQQQKYLPAQNHRAVDQISNIPVQTSNIPVQTSNIPVQTSNIPVQTSNNLTYQHQHQQQKYLPAQNYRAVDQTSNIPVQTSNNLIYQHQHQQQKYLPAQNHRAVDQISNIPVQTHNITNQRQSYPTPALTQQNVAKSPTQSTFESHKTLPKAYQDIGEKKKSGDSMAISSSDAKIPLSILKQNGNKSESKCKVKSVKNIEDAEAQSESKQVTVKDNDSIGKDIIQIKDDGDIVEIKDGEDDENIVEIRNNGKNVDDVKISFDFSQPKYGELENAWSFVNREISQKPLGNLMMQLRLICDSPYLFFFPWETDDLIDNRLVENSGKMQMLDQLMDNLLNKEKSSNHKILIFSQFTKMLDLLQDWLDYKNLKCSRLDGSVSQEIREVEINNFNNNPEYKVFLLSTRAGGLGINLVSADTVVLFDSDWNPQVDLQAMDRVHRLGQTKPVLVYRFATVNTAEQILLSRADSKRKLEKVVIQMGKFESLKKLANENTKKSATTSTTVAVELSKLLKENSFEGQDINNNNLSDEELRELLNRDKEAYQKTSCVMKHLELFETSSSTELTS</sequence>
<dbReference type="InterPro" id="IPR049730">
    <property type="entry name" value="SNF2/RAD54-like_C"/>
</dbReference>
<evidence type="ECO:0000256" key="6">
    <source>
        <dbReference type="ARBA" id="ARBA00022840"/>
    </source>
</evidence>
<feature type="compositionally biased region" description="Basic and acidic residues" evidence="9">
    <location>
        <begin position="922"/>
        <end position="932"/>
    </location>
</feature>
<feature type="compositionally biased region" description="Basic residues" evidence="9">
    <location>
        <begin position="499"/>
        <end position="513"/>
    </location>
</feature>
<dbReference type="InterPro" id="IPR014001">
    <property type="entry name" value="Helicase_ATP-bd"/>
</dbReference>
<comment type="subcellular location">
    <subcellularLocation>
        <location evidence="1">Nucleus</location>
    </subcellularLocation>
</comment>
<keyword evidence="7" id="KW-0175">Coiled coil</keyword>
<evidence type="ECO:0000256" key="1">
    <source>
        <dbReference type="ARBA" id="ARBA00004123"/>
    </source>
</evidence>
<protein>
    <submittedName>
        <fullName evidence="12">Uncharacterized protein</fullName>
    </submittedName>
</protein>
<evidence type="ECO:0000256" key="8">
    <source>
        <dbReference type="ARBA" id="ARBA00023242"/>
    </source>
</evidence>
<feature type="compositionally biased region" description="Basic and acidic residues" evidence="9">
    <location>
        <begin position="477"/>
        <end position="488"/>
    </location>
</feature>
<dbReference type="Proteomes" id="UP001360560">
    <property type="component" value="Unassembled WGS sequence"/>
</dbReference>
<dbReference type="GO" id="GO:0016787">
    <property type="term" value="F:hydrolase activity"/>
    <property type="evidence" value="ECO:0007669"/>
    <property type="project" value="UniProtKB-KW"/>
</dbReference>
<comment type="similarity">
    <text evidence="2">Belongs to the SNF2/RAD54 helicase family.</text>
</comment>
<dbReference type="InterPro" id="IPR038718">
    <property type="entry name" value="SNF2-like_sf"/>
</dbReference>
<dbReference type="SMART" id="SM00487">
    <property type="entry name" value="DEXDc"/>
    <property type="match status" value="1"/>
</dbReference>
<accession>A0AAV5QNW5</accession>
<keyword evidence="8" id="KW-0539">Nucleus</keyword>
<evidence type="ECO:0000256" key="2">
    <source>
        <dbReference type="ARBA" id="ARBA00007025"/>
    </source>
</evidence>
<feature type="domain" description="Helicase ATP-binding" evidence="10">
    <location>
        <begin position="565"/>
        <end position="732"/>
    </location>
</feature>
<evidence type="ECO:0000256" key="5">
    <source>
        <dbReference type="ARBA" id="ARBA00022806"/>
    </source>
</evidence>
<dbReference type="PANTHER" id="PTHR10799">
    <property type="entry name" value="SNF2/RAD54 HELICASE FAMILY"/>
    <property type="match status" value="1"/>
</dbReference>
<keyword evidence="5" id="KW-0347">Helicase</keyword>
<name>A0AAV5QNW5_9ASCO</name>
<keyword evidence="4" id="KW-0378">Hydrolase</keyword>
<gene>
    <name evidence="12" type="ORF">DASC09_037980</name>
</gene>
<dbReference type="GO" id="GO:0005524">
    <property type="term" value="F:ATP binding"/>
    <property type="evidence" value="ECO:0007669"/>
    <property type="project" value="UniProtKB-KW"/>
</dbReference>
<feature type="compositionally biased region" description="Basic and acidic residues" evidence="9">
    <location>
        <begin position="90"/>
        <end position="103"/>
    </location>
</feature>
<keyword evidence="6" id="KW-0067">ATP-binding</keyword>
<dbReference type="Gene3D" id="3.40.50.10810">
    <property type="entry name" value="Tandem AAA-ATPase domain"/>
    <property type="match status" value="1"/>
</dbReference>
<dbReference type="CDD" id="cd18793">
    <property type="entry name" value="SF2_C_SNF"/>
    <property type="match status" value="1"/>
</dbReference>
<dbReference type="FunFam" id="3.40.50.10810:FF:000015">
    <property type="entry name" value="lymphoid-specific helicase isoform X1"/>
    <property type="match status" value="1"/>
</dbReference>
<feature type="region of interest" description="Disordered" evidence="9">
    <location>
        <begin position="273"/>
        <end position="434"/>
    </location>
</feature>
<feature type="compositionally biased region" description="Polar residues" evidence="9">
    <location>
        <begin position="167"/>
        <end position="179"/>
    </location>
</feature>
<reference evidence="12 13" key="1">
    <citation type="journal article" date="2023" name="Elife">
        <title>Identification of key yeast species and microbe-microbe interactions impacting larval growth of Drosophila in the wild.</title>
        <authorList>
            <person name="Mure A."/>
            <person name="Sugiura Y."/>
            <person name="Maeda R."/>
            <person name="Honda K."/>
            <person name="Sakurai N."/>
            <person name="Takahashi Y."/>
            <person name="Watada M."/>
            <person name="Katoh T."/>
            <person name="Gotoh A."/>
            <person name="Gotoh Y."/>
            <person name="Taniguchi I."/>
            <person name="Nakamura K."/>
            <person name="Hayashi T."/>
            <person name="Katayama T."/>
            <person name="Uemura T."/>
            <person name="Hattori Y."/>
        </authorList>
    </citation>
    <scope>NUCLEOTIDE SEQUENCE [LARGE SCALE GENOMIC DNA]</scope>
    <source>
        <strain evidence="12 13">SC-9</strain>
    </source>
</reference>
<dbReference type="GO" id="GO:0004386">
    <property type="term" value="F:helicase activity"/>
    <property type="evidence" value="ECO:0007669"/>
    <property type="project" value="UniProtKB-KW"/>
</dbReference>
<evidence type="ECO:0000259" key="11">
    <source>
        <dbReference type="PROSITE" id="PS51194"/>
    </source>
</evidence>
<dbReference type="EMBL" id="BTFZ01000011">
    <property type="protein sequence ID" value="GMM36473.1"/>
    <property type="molecule type" value="Genomic_DNA"/>
</dbReference>
<dbReference type="GeneID" id="90074448"/>
<evidence type="ECO:0000256" key="4">
    <source>
        <dbReference type="ARBA" id="ARBA00022801"/>
    </source>
</evidence>
<dbReference type="PROSITE" id="PS51194">
    <property type="entry name" value="HELICASE_CTER"/>
    <property type="match status" value="1"/>
</dbReference>
<dbReference type="Gene3D" id="3.40.50.300">
    <property type="entry name" value="P-loop containing nucleotide triphosphate hydrolases"/>
    <property type="match status" value="1"/>
</dbReference>
<proteinExistence type="inferred from homology"/>
<feature type="region of interest" description="Disordered" evidence="9">
    <location>
        <begin position="914"/>
        <end position="945"/>
    </location>
</feature>
<dbReference type="Pfam" id="PF00176">
    <property type="entry name" value="SNF2-rel_dom"/>
    <property type="match status" value="1"/>
</dbReference>
<keyword evidence="13" id="KW-1185">Reference proteome</keyword>